<dbReference type="InParanoid" id="A0A078ANT5"/>
<name>A0A078ANT5_STYLE</name>
<proteinExistence type="predicted"/>
<dbReference type="Proteomes" id="UP000039865">
    <property type="component" value="Unassembled WGS sequence"/>
</dbReference>
<keyword evidence="2" id="KW-1185">Reference proteome</keyword>
<dbReference type="EMBL" id="CCKQ01011089">
    <property type="protein sequence ID" value="CDW82628.1"/>
    <property type="molecule type" value="Genomic_DNA"/>
</dbReference>
<protein>
    <submittedName>
        <fullName evidence="1">Uncharacterized protein</fullName>
    </submittedName>
</protein>
<evidence type="ECO:0000313" key="2">
    <source>
        <dbReference type="Proteomes" id="UP000039865"/>
    </source>
</evidence>
<organism evidence="1 2">
    <name type="scientific">Stylonychia lemnae</name>
    <name type="common">Ciliate</name>
    <dbReference type="NCBI Taxonomy" id="5949"/>
    <lineage>
        <taxon>Eukaryota</taxon>
        <taxon>Sar</taxon>
        <taxon>Alveolata</taxon>
        <taxon>Ciliophora</taxon>
        <taxon>Intramacronucleata</taxon>
        <taxon>Spirotrichea</taxon>
        <taxon>Stichotrichia</taxon>
        <taxon>Sporadotrichida</taxon>
        <taxon>Oxytrichidae</taxon>
        <taxon>Stylonychinae</taxon>
        <taxon>Stylonychia</taxon>
    </lineage>
</organism>
<sequence>MRFNLVGVGQKKCQRESECPEGKKCFRGICLLDKFDSIADVVPIRCEISDDCLSGQCIDGMCE</sequence>
<accession>A0A078ANT5</accession>
<reference evidence="1 2" key="1">
    <citation type="submission" date="2014-06" db="EMBL/GenBank/DDBJ databases">
        <authorList>
            <person name="Swart Estienne"/>
        </authorList>
    </citation>
    <scope>NUCLEOTIDE SEQUENCE [LARGE SCALE GENOMIC DNA]</scope>
    <source>
        <strain evidence="1 2">130c</strain>
    </source>
</reference>
<gene>
    <name evidence="1" type="primary">Contig6368.g6822</name>
    <name evidence="1" type="ORF">STYLEM_11661</name>
</gene>
<dbReference type="AlphaFoldDB" id="A0A078ANT5"/>
<evidence type="ECO:0000313" key="1">
    <source>
        <dbReference type="EMBL" id="CDW82628.1"/>
    </source>
</evidence>